<dbReference type="InterPro" id="IPR043128">
    <property type="entry name" value="Rev_trsase/Diguanyl_cyclase"/>
</dbReference>
<keyword evidence="2" id="KW-0472">Membrane</keyword>
<dbReference type="Gene3D" id="3.30.70.270">
    <property type="match status" value="1"/>
</dbReference>
<dbReference type="PANTHER" id="PTHR45138:SF9">
    <property type="entry name" value="DIGUANYLATE CYCLASE DGCM-RELATED"/>
    <property type="match status" value="1"/>
</dbReference>
<dbReference type="GO" id="GO:0005886">
    <property type="term" value="C:plasma membrane"/>
    <property type="evidence" value="ECO:0007669"/>
    <property type="project" value="TreeGrafter"/>
</dbReference>
<dbReference type="AlphaFoldDB" id="A0A6J4JLG3"/>
<feature type="domain" description="GGDEF" evidence="3">
    <location>
        <begin position="226"/>
        <end position="361"/>
    </location>
</feature>
<organism evidence="4">
    <name type="scientific">uncultured Blastococcus sp</name>
    <dbReference type="NCBI Taxonomy" id="217144"/>
    <lineage>
        <taxon>Bacteria</taxon>
        <taxon>Bacillati</taxon>
        <taxon>Actinomycetota</taxon>
        <taxon>Actinomycetes</taxon>
        <taxon>Geodermatophilales</taxon>
        <taxon>Geodermatophilaceae</taxon>
        <taxon>Blastococcus</taxon>
        <taxon>environmental samples</taxon>
    </lineage>
</organism>
<evidence type="ECO:0000256" key="1">
    <source>
        <dbReference type="SAM" id="MobiDB-lite"/>
    </source>
</evidence>
<gene>
    <name evidence="4" type="ORF">AVDCRST_MAG57-3884</name>
</gene>
<dbReference type="InterPro" id="IPR050469">
    <property type="entry name" value="Diguanylate_Cyclase"/>
</dbReference>
<protein>
    <recommendedName>
        <fullName evidence="3">GGDEF domain-containing protein</fullName>
    </recommendedName>
</protein>
<feature type="transmembrane region" description="Helical" evidence="2">
    <location>
        <begin position="62"/>
        <end position="80"/>
    </location>
</feature>
<dbReference type="SUPFAM" id="SSF55073">
    <property type="entry name" value="Nucleotide cyclase"/>
    <property type="match status" value="1"/>
</dbReference>
<dbReference type="SMART" id="SM00267">
    <property type="entry name" value="GGDEF"/>
    <property type="match status" value="1"/>
</dbReference>
<feature type="transmembrane region" description="Helical" evidence="2">
    <location>
        <begin position="29"/>
        <end position="50"/>
    </location>
</feature>
<feature type="transmembrane region" description="Helical" evidence="2">
    <location>
        <begin position="137"/>
        <end position="154"/>
    </location>
</feature>
<dbReference type="PROSITE" id="PS50887">
    <property type="entry name" value="GGDEF"/>
    <property type="match status" value="1"/>
</dbReference>
<feature type="region of interest" description="Disordered" evidence="1">
    <location>
        <begin position="1"/>
        <end position="21"/>
    </location>
</feature>
<proteinExistence type="predicted"/>
<dbReference type="CDD" id="cd01949">
    <property type="entry name" value="GGDEF"/>
    <property type="match status" value="1"/>
</dbReference>
<dbReference type="GO" id="GO:0043709">
    <property type="term" value="P:cell adhesion involved in single-species biofilm formation"/>
    <property type="evidence" value="ECO:0007669"/>
    <property type="project" value="TreeGrafter"/>
</dbReference>
<dbReference type="NCBIfam" id="TIGR00254">
    <property type="entry name" value="GGDEF"/>
    <property type="match status" value="1"/>
</dbReference>
<dbReference type="FunFam" id="3.30.70.270:FF:000001">
    <property type="entry name" value="Diguanylate cyclase domain protein"/>
    <property type="match status" value="1"/>
</dbReference>
<accession>A0A6J4JLG3</accession>
<evidence type="ECO:0000313" key="4">
    <source>
        <dbReference type="EMBL" id="CAA9281558.1"/>
    </source>
</evidence>
<dbReference type="EMBL" id="CADCTI010000310">
    <property type="protein sequence ID" value="CAA9281558.1"/>
    <property type="molecule type" value="Genomic_DNA"/>
</dbReference>
<feature type="region of interest" description="Disordered" evidence="1">
    <location>
        <begin position="367"/>
        <end position="386"/>
    </location>
</feature>
<dbReference type="GO" id="GO:0052621">
    <property type="term" value="F:diguanylate cyclase activity"/>
    <property type="evidence" value="ECO:0007669"/>
    <property type="project" value="TreeGrafter"/>
</dbReference>
<dbReference type="Pfam" id="PF00990">
    <property type="entry name" value="GGDEF"/>
    <property type="match status" value="1"/>
</dbReference>
<reference evidence="4" key="1">
    <citation type="submission" date="2020-02" db="EMBL/GenBank/DDBJ databases">
        <authorList>
            <person name="Meier V. D."/>
        </authorList>
    </citation>
    <scope>NUCLEOTIDE SEQUENCE</scope>
    <source>
        <strain evidence="4">AVDCRST_MAG57</strain>
    </source>
</reference>
<evidence type="ECO:0000256" key="2">
    <source>
        <dbReference type="SAM" id="Phobius"/>
    </source>
</evidence>
<keyword evidence="2" id="KW-1133">Transmembrane helix</keyword>
<dbReference type="InterPro" id="IPR000160">
    <property type="entry name" value="GGDEF_dom"/>
</dbReference>
<dbReference type="GO" id="GO:1902201">
    <property type="term" value="P:negative regulation of bacterial-type flagellum-dependent cell motility"/>
    <property type="evidence" value="ECO:0007669"/>
    <property type="project" value="TreeGrafter"/>
</dbReference>
<feature type="transmembrane region" description="Helical" evidence="2">
    <location>
        <begin position="160"/>
        <end position="181"/>
    </location>
</feature>
<feature type="compositionally biased region" description="Low complexity" evidence="1">
    <location>
        <begin position="10"/>
        <end position="21"/>
    </location>
</feature>
<sequence length="386" mass="41192">MTGGWHTDLDPTLADPAAAPAGRGPEHRVAAFAVATILVLGALMGGINLFVDGVLRDGPGRWVYAATMGLLIAMAVSLAIRRRTGRWHMFALVLLGDLIYVVVVLCVQDPVRYAPPLMLLFPVFVAAWFLGPWELGVNMVATVVACLVGLWPSYDSAVGLGVQVGVSAGTLNTAALGVFVMRRRVQRLLTSTRTLSRLDPLTGLYNRRFLEEQAPRLWRQARRDGTRVAALVLDLDHFKQLNDAHGHAAGDAVLRTVAGALGAAVRPSDILARTGGEELVVLGLVSDGDEAAHLAERLRFAVAGSRTPGGHAVTASIGVALTRPADDEDATHELWRVVDRADAAMYEAKQQGRNRVFAVGVPRARPGLPDRLRCGPPATSPSPASR</sequence>
<dbReference type="PANTHER" id="PTHR45138">
    <property type="entry name" value="REGULATORY COMPONENTS OF SENSORY TRANSDUCTION SYSTEM"/>
    <property type="match status" value="1"/>
</dbReference>
<name>A0A6J4JLG3_9ACTN</name>
<evidence type="ECO:0000259" key="3">
    <source>
        <dbReference type="PROSITE" id="PS50887"/>
    </source>
</evidence>
<dbReference type="InterPro" id="IPR029787">
    <property type="entry name" value="Nucleotide_cyclase"/>
</dbReference>
<feature type="transmembrane region" description="Helical" evidence="2">
    <location>
        <begin position="87"/>
        <end position="107"/>
    </location>
</feature>
<keyword evidence="2" id="KW-0812">Transmembrane</keyword>